<name>A0ABS0YFN8_9BACT</name>
<dbReference type="PANTHER" id="PTHR42774">
    <property type="entry name" value="PHOSPHOTRANSFERASE SYSTEM TRANSPORT PROTEIN"/>
    <property type="match status" value="1"/>
</dbReference>
<dbReference type="GO" id="GO:0016301">
    <property type="term" value="F:kinase activity"/>
    <property type="evidence" value="ECO:0007669"/>
    <property type="project" value="UniProtKB-KW"/>
</dbReference>
<dbReference type="EMBL" id="JAEMHL010000006">
    <property type="protein sequence ID" value="MBJ6751115.1"/>
    <property type="molecule type" value="Genomic_DNA"/>
</dbReference>
<evidence type="ECO:0000256" key="2">
    <source>
        <dbReference type="ARBA" id="ARBA00022679"/>
    </source>
</evidence>
<dbReference type="InterPro" id="IPR052562">
    <property type="entry name" value="Ketohexokinase-related"/>
</dbReference>
<dbReference type="InterPro" id="IPR002173">
    <property type="entry name" value="Carboh/pur_kinase_PfkB_CS"/>
</dbReference>
<dbReference type="InterPro" id="IPR011611">
    <property type="entry name" value="PfkB_dom"/>
</dbReference>
<dbReference type="Proteomes" id="UP000614714">
    <property type="component" value="Unassembled WGS sequence"/>
</dbReference>
<evidence type="ECO:0000259" key="5">
    <source>
        <dbReference type="Pfam" id="PF00294"/>
    </source>
</evidence>
<keyword evidence="3 4" id="KW-0418">Kinase</keyword>
<evidence type="ECO:0000313" key="6">
    <source>
        <dbReference type="EMBL" id="MBJ6751115.1"/>
    </source>
</evidence>
<keyword evidence="2 4" id="KW-0808">Transferase</keyword>
<dbReference type="SUPFAM" id="SSF53613">
    <property type="entry name" value="Ribokinase-like"/>
    <property type="match status" value="1"/>
</dbReference>
<proteinExistence type="inferred from homology"/>
<evidence type="ECO:0000313" key="7">
    <source>
        <dbReference type="Proteomes" id="UP000614714"/>
    </source>
</evidence>
<dbReference type="InterPro" id="IPR002139">
    <property type="entry name" value="Ribo/fructo_kinase"/>
</dbReference>
<dbReference type="InterPro" id="IPR029056">
    <property type="entry name" value="Ribokinase-like"/>
</dbReference>
<comment type="similarity">
    <text evidence="1 4">Belongs to the carbohydrate kinase PfkB family.</text>
</comment>
<keyword evidence="7" id="KW-1185">Reference proteome</keyword>
<gene>
    <name evidence="6" type="ORF">JFN91_12900</name>
</gene>
<accession>A0ABS0YFN8</accession>
<dbReference type="PANTHER" id="PTHR42774:SF3">
    <property type="entry name" value="KETOHEXOKINASE"/>
    <property type="match status" value="1"/>
</dbReference>
<dbReference type="PROSITE" id="PS00584">
    <property type="entry name" value="PFKB_KINASES_2"/>
    <property type="match status" value="1"/>
</dbReference>
<comment type="caution">
    <text evidence="6">The sequence shown here is derived from an EMBL/GenBank/DDBJ whole genome shotgun (WGS) entry which is preliminary data.</text>
</comment>
<protein>
    <submittedName>
        <fullName evidence="6">Carbohydrate kinase</fullName>
    </submittedName>
</protein>
<dbReference type="Pfam" id="PF00294">
    <property type="entry name" value="PfkB"/>
    <property type="match status" value="1"/>
</dbReference>
<evidence type="ECO:0000256" key="4">
    <source>
        <dbReference type="RuleBase" id="RU003704"/>
    </source>
</evidence>
<reference evidence="6 7" key="1">
    <citation type="submission" date="2020-12" db="EMBL/GenBank/DDBJ databases">
        <title>Geomonas sp. Red421, isolated from paddy soil.</title>
        <authorList>
            <person name="Xu Z."/>
            <person name="Zhang Z."/>
            <person name="Masuda Y."/>
            <person name="Itoh H."/>
            <person name="Senoo K."/>
        </authorList>
    </citation>
    <scope>NUCLEOTIDE SEQUENCE [LARGE SCALE GENOMIC DNA]</scope>
    <source>
        <strain evidence="6 7">Red421</strain>
    </source>
</reference>
<feature type="domain" description="Carbohydrate kinase PfkB" evidence="5">
    <location>
        <begin position="5"/>
        <end position="300"/>
    </location>
</feature>
<sequence>MKYDVVGLGVCTMDLLMVVDELPGGELVQRAHASALAGGGPVATALVALARLGARCAMLDLVGGDLIGRMIVAELDAEGVDTAGMVIDAGSTSSQATVLVRKRDGARAITFAPGTSAELSPAGDWLRRCLSPFEEMIRSAKILHLNGRHWQACLKAARMARDAGVLVSFDGGSHRFRPEHVELLPLVDICIVAEEYAASCTGASSPGQAAQALLQYGPRVVGVTSGTRGSVLLTRDGEILHQPAYPVEQVIDTTGAGDAYHGGFLFGLARGLSLKDSARYAAALGALNTRALGGRAALPTLDQLQQFLERRG</sequence>
<dbReference type="RefSeq" id="WP_199389603.1">
    <property type="nucleotide sequence ID" value="NZ_JAEMHL010000006.1"/>
</dbReference>
<dbReference type="PRINTS" id="PR00990">
    <property type="entry name" value="RIBOKINASE"/>
</dbReference>
<organism evidence="6 7">
    <name type="scientific">Geomonas anaerohicana</name>
    <dbReference type="NCBI Taxonomy" id="2798583"/>
    <lineage>
        <taxon>Bacteria</taxon>
        <taxon>Pseudomonadati</taxon>
        <taxon>Thermodesulfobacteriota</taxon>
        <taxon>Desulfuromonadia</taxon>
        <taxon>Geobacterales</taxon>
        <taxon>Geobacteraceae</taxon>
        <taxon>Geomonas</taxon>
    </lineage>
</organism>
<dbReference type="Gene3D" id="3.40.1190.20">
    <property type="match status" value="1"/>
</dbReference>
<evidence type="ECO:0000256" key="1">
    <source>
        <dbReference type="ARBA" id="ARBA00010688"/>
    </source>
</evidence>
<evidence type="ECO:0000256" key="3">
    <source>
        <dbReference type="ARBA" id="ARBA00022777"/>
    </source>
</evidence>